<reference evidence="3" key="2">
    <citation type="journal article" date="2013" name="PLoS Genet.">
        <title>Comparative genome structure, secondary metabolite, and effector coding capacity across Cochliobolus pathogens.</title>
        <authorList>
            <person name="Condon B.J."/>
            <person name="Leng Y."/>
            <person name="Wu D."/>
            <person name="Bushley K.E."/>
            <person name="Ohm R.A."/>
            <person name="Otillar R."/>
            <person name="Martin J."/>
            <person name="Schackwitz W."/>
            <person name="Grimwood J."/>
            <person name="MohdZainudin N."/>
            <person name="Xue C."/>
            <person name="Wang R."/>
            <person name="Manning V.A."/>
            <person name="Dhillon B."/>
            <person name="Tu Z.J."/>
            <person name="Steffenson B.J."/>
            <person name="Salamov A."/>
            <person name="Sun H."/>
            <person name="Lowry S."/>
            <person name="LaButti K."/>
            <person name="Han J."/>
            <person name="Copeland A."/>
            <person name="Lindquist E."/>
            <person name="Barry K."/>
            <person name="Schmutz J."/>
            <person name="Baker S.E."/>
            <person name="Ciuffetti L.M."/>
            <person name="Grigoriev I.V."/>
            <person name="Zhong S."/>
            <person name="Turgeon B.G."/>
        </authorList>
    </citation>
    <scope>NUCLEOTIDE SEQUENCE [LARGE SCALE GENOMIC DNA]</scope>
    <source>
        <strain evidence="3">ND90Pr / ATCC 201652</strain>
    </source>
</reference>
<evidence type="ECO:0000256" key="1">
    <source>
        <dbReference type="SAM" id="MobiDB-lite"/>
    </source>
</evidence>
<accession>M2RDJ9</accession>
<dbReference type="KEGG" id="bsc:COCSADRAFT_315762"/>
<dbReference type="RefSeq" id="XP_007699432.1">
    <property type="nucleotide sequence ID" value="XM_007701242.1"/>
</dbReference>
<protein>
    <submittedName>
        <fullName evidence="2">Uncharacterized protein</fullName>
    </submittedName>
</protein>
<dbReference type="Proteomes" id="UP000016934">
    <property type="component" value="Unassembled WGS sequence"/>
</dbReference>
<keyword evidence="3" id="KW-1185">Reference proteome</keyword>
<organism evidence="2 3">
    <name type="scientific">Cochliobolus sativus (strain ND90Pr / ATCC 201652)</name>
    <name type="common">Common root rot and spot blotch fungus</name>
    <name type="synonym">Bipolaris sorokiniana</name>
    <dbReference type="NCBI Taxonomy" id="665912"/>
    <lineage>
        <taxon>Eukaryota</taxon>
        <taxon>Fungi</taxon>
        <taxon>Dikarya</taxon>
        <taxon>Ascomycota</taxon>
        <taxon>Pezizomycotina</taxon>
        <taxon>Dothideomycetes</taxon>
        <taxon>Pleosporomycetidae</taxon>
        <taxon>Pleosporales</taxon>
        <taxon>Pleosporineae</taxon>
        <taxon>Pleosporaceae</taxon>
        <taxon>Bipolaris</taxon>
    </lineage>
</organism>
<reference evidence="2 3" key="1">
    <citation type="journal article" date="2012" name="PLoS Pathog.">
        <title>Diverse lifestyles and strategies of plant pathogenesis encoded in the genomes of eighteen Dothideomycetes fungi.</title>
        <authorList>
            <person name="Ohm R.A."/>
            <person name="Feau N."/>
            <person name="Henrissat B."/>
            <person name="Schoch C.L."/>
            <person name="Horwitz B.A."/>
            <person name="Barry K.W."/>
            <person name="Condon B.J."/>
            <person name="Copeland A.C."/>
            <person name="Dhillon B."/>
            <person name="Glaser F."/>
            <person name="Hesse C.N."/>
            <person name="Kosti I."/>
            <person name="LaButti K."/>
            <person name="Lindquist E.A."/>
            <person name="Lucas S."/>
            <person name="Salamov A.A."/>
            <person name="Bradshaw R.E."/>
            <person name="Ciuffetti L."/>
            <person name="Hamelin R.C."/>
            <person name="Kema G.H.J."/>
            <person name="Lawrence C."/>
            <person name="Scott J.A."/>
            <person name="Spatafora J.W."/>
            <person name="Turgeon B.G."/>
            <person name="de Wit P.J.G.M."/>
            <person name="Zhong S."/>
            <person name="Goodwin S.B."/>
            <person name="Grigoriev I.V."/>
        </authorList>
    </citation>
    <scope>NUCLEOTIDE SEQUENCE [LARGE SCALE GENOMIC DNA]</scope>
    <source>
        <strain evidence="3">ND90Pr / ATCC 201652</strain>
    </source>
</reference>
<proteinExistence type="predicted"/>
<dbReference type="EMBL" id="KB445642">
    <property type="protein sequence ID" value="EMD64889.1"/>
    <property type="molecule type" value="Genomic_DNA"/>
</dbReference>
<dbReference type="AlphaFoldDB" id="M2RDJ9"/>
<dbReference type="HOGENOM" id="CLU_2108818_0_0_1"/>
<evidence type="ECO:0000313" key="3">
    <source>
        <dbReference type="Proteomes" id="UP000016934"/>
    </source>
</evidence>
<name>M2RDJ9_COCSN</name>
<feature type="region of interest" description="Disordered" evidence="1">
    <location>
        <begin position="58"/>
        <end position="77"/>
    </location>
</feature>
<dbReference type="GeneID" id="19136465"/>
<feature type="region of interest" description="Disordered" evidence="1">
    <location>
        <begin position="1"/>
        <end position="22"/>
    </location>
</feature>
<gene>
    <name evidence="2" type="ORF">COCSADRAFT_315762</name>
</gene>
<evidence type="ECO:0000313" key="2">
    <source>
        <dbReference type="EMBL" id="EMD64889.1"/>
    </source>
</evidence>
<sequence>MSSMILPDAVRAGPTPLTSDEHAASECGKLLLASQDSSAIIHTKSRVESAAAMHNKGLKVGRTAGENLPSSNSRTYDHRRVVARARAEDSIVRTITARATEVVKNTANVLLRKLRPAV</sequence>